<reference evidence="7" key="1">
    <citation type="journal article" date="2014" name="Genome Announc.">
        <title>De novo whole-genome sequence and genome annotation of Lichtheimia ramosa.</title>
        <authorList>
            <person name="Linde J."/>
            <person name="Schwartze V."/>
            <person name="Binder U."/>
            <person name="Lass-Florl C."/>
            <person name="Voigt K."/>
            <person name="Horn F."/>
        </authorList>
    </citation>
    <scope>NUCLEOTIDE SEQUENCE</scope>
    <source>
        <strain evidence="7">JMRC FSU:6197</strain>
    </source>
</reference>
<dbReference type="AlphaFoldDB" id="A0A077X1G0"/>
<comment type="subcellular location">
    <subcellularLocation>
        <location evidence="6">Endoplasmic reticulum membrane</location>
        <topology evidence="6">Multi-pass membrane protein</topology>
    </subcellularLocation>
    <subcellularLocation>
        <location evidence="6">Endoplasmic reticulum-Golgi intermediate compartment membrane</location>
        <topology evidence="6">Multi-pass membrane protein</topology>
    </subcellularLocation>
    <subcellularLocation>
        <location evidence="6">Cytoplasmic vesicle</location>
        <location evidence="6">COPII-coated vesicle membrane</location>
        <topology evidence="6">Multi-pass membrane protein</topology>
    </subcellularLocation>
</comment>
<dbReference type="EMBL" id="LK023379">
    <property type="protein sequence ID" value="CDS13425.1"/>
    <property type="molecule type" value="Genomic_DNA"/>
</dbReference>
<name>A0A077X1G0_9FUNG</name>
<evidence type="ECO:0000256" key="5">
    <source>
        <dbReference type="ARBA" id="ARBA00023329"/>
    </source>
</evidence>
<comment type="function">
    <text evidence="6">Required for the assembly of the V0 complex of the vacuolar ATPase (V-ATPase) in the endoplasmic reticulum.</text>
</comment>
<keyword evidence="5 6" id="KW-0968">Cytoplasmic vesicle</keyword>
<evidence type="ECO:0000256" key="1">
    <source>
        <dbReference type="ARBA" id="ARBA00022692"/>
    </source>
</evidence>
<dbReference type="GO" id="GO:0005789">
    <property type="term" value="C:endoplasmic reticulum membrane"/>
    <property type="evidence" value="ECO:0007669"/>
    <property type="project" value="UniProtKB-SubCell"/>
</dbReference>
<keyword evidence="3 6" id="KW-1133">Transmembrane helix</keyword>
<dbReference type="GO" id="GO:0033116">
    <property type="term" value="C:endoplasmic reticulum-Golgi intermediate compartment membrane"/>
    <property type="evidence" value="ECO:0007669"/>
    <property type="project" value="UniProtKB-SubCell"/>
</dbReference>
<evidence type="ECO:0000256" key="4">
    <source>
        <dbReference type="ARBA" id="ARBA00023136"/>
    </source>
</evidence>
<dbReference type="HAMAP" id="MF_03058">
    <property type="entry name" value="VMA21"/>
    <property type="match status" value="1"/>
</dbReference>
<proteinExistence type="inferred from homology"/>
<feature type="transmembrane region" description="Helical" evidence="6">
    <location>
        <begin position="21"/>
        <end position="42"/>
    </location>
</feature>
<dbReference type="Pfam" id="PF09446">
    <property type="entry name" value="VMA21"/>
    <property type="match status" value="1"/>
</dbReference>
<comment type="similarity">
    <text evidence="6">Belongs to the VMA21 family.</text>
</comment>
<dbReference type="PANTHER" id="PTHR31792:SF3">
    <property type="entry name" value="VACUOLAR ATPASE ASSEMBLY INTEGRAL MEMBRANE PROTEIN VMA21"/>
    <property type="match status" value="1"/>
</dbReference>
<dbReference type="InterPro" id="IPR019013">
    <property type="entry name" value="Vma21"/>
</dbReference>
<protein>
    <submittedName>
        <fullName evidence="7">Uncharacterized protein</fullName>
    </submittedName>
</protein>
<dbReference type="OrthoDB" id="160405at2759"/>
<feature type="short sequence motif" description="Prevents secretion from ER" evidence="6">
    <location>
        <begin position="88"/>
        <end position="91"/>
    </location>
</feature>
<evidence type="ECO:0000313" key="7">
    <source>
        <dbReference type="EMBL" id="CDS13425.1"/>
    </source>
</evidence>
<dbReference type="GO" id="GO:0012507">
    <property type="term" value="C:ER to Golgi transport vesicle membrane"/>
    <property type="evidence" value="ECO:0007669"/>
    <property type="project" value="UniProtKB-SubCell"/>
</dbReference>
<evidence type="ECO:0000256" key="2">
    <source>
        <dbReference type="ARBA" id="ARBA00022824"/>
    </source>
</evidence>
<keyword evidence="2 6" id="KW-0256">Endoplasmic reticulum</keyword>
<keyword evidence="1 6" id="KW-0812">Transmembrane</keyword>
<evidence type="ECO:0000256" key="3">
    <source>
        <dbReference type="ARBA" id="ARBA00022989"/>
    </source>
</evidence>
<keyword evidence="4 6" id="KW-0472">Membrane</keyword>
<organism evidence="7">
    <name type="scientific">Lichtheimia ramosa</name>
    <dbReference type="NCBI Taxonomy" id="688394"/>
    <lineage>
        <taxon>Eukaryota</taxon>
        <taxon>Fungi</taxon>
        <taxon>Fungi incertae sedis</taxon>
        <taxon>Mucoromycota</taxon>
        <taxon>Mucoromycotina</taxon>
        <taxon>Mucoromycetes</taxon>
        <taxon>Mucorales</taxon>
        <taxon>Lichtheimiaceae</taxon>
        <taxon>Lichtheimia</taxon>
    </lineage>
</organism>
<sequence length="91" mass="9558">MQQPSTSTHDRLETTKVSGSVIAKLVLFSIAMVVLPIGTYFATVDRVFGGNGAYAAGAAAGMANIVAIAYVIVAAIEGQQQQQQDKDKKND</sequence>
<dbReference type="PANTHER" id="PTHR31792">
    <property type="entry name" value="VACUOLAR ATPASE ASSEMBLY INTEGRAL MEMBRANE PROTEIN VMA21"/>
    <property type="match status" value="1"/>
</dbReference>
<accession>A0A077X1G0</accession>
<gene>
    <name evidence="7" type="ORF">LRAMOSA05602</name>
</gene>
<dbReference type="GO" id="GO:0070072">
    <property type="term" value="P:vacuolar proton-transporting V-type ATPase complex assembly"/>
    <property type="evidence" value="ECO:0007669"/>
    <property type="project" value="UniProtKB-UniRule"/>
</dbReference>
<feature type="transmembrane region" description="Helical" evidence="6">
    <location>
        <begin position="54"/>
        <end position="76"/>
    </location>
</feature>
<evidence type="ECO:0000256" key="6">
    <source>
        <dbReference type="HAMAP-Rule" id="MF_03058"/>
    </source>
</evidence>